<protein>
    <submittedName>
        <fullName evidence="6">AcrR family transcriptional regulator</fullName>
    </submittedName>
</protein>
<dbReference type="GO" id="GO:0000976">
    <property type="term" value="F:transcription cis-regulatory region binding"/>
    <property type="evidence" value="ECO:0007669"/>
    <property type="project" value="TreeGrafter"/>
</dbReference>
<dbReference type="GO" id="GO:0003700">
    <property type="term" value="F:DNA-binding transcription factor activity"/>
    <property type="evidence" value="ECO:0007669"/>
    <property type="project" value="TreeGrafter"/>
</dbReference>
<evidence type="ECO:0000313" key="6">
    <source>
        <dbReference type="EMBL" id="NYG21917.1"/>
    </source>
</evidence>
<dbReference type="GO" id="GO:0045892">
    <property type="term" value="P:negative regulation of DNA-templated transcription"/>
    <property type="evidence" value="ECO:0007669"/>
    <property type="project" value="InterPro"/>
</dbReference>
<dbReference type="RefSeq" id="WP_179551791.1">
    <property type="nucleotide sequence ID" value="NZ_JACCFI010000001.1"/>
</dbReference>
<gene>
    <name evidence="6" type="ORF">BJY17_002664</name>
</gene>
<reference evidence="6 7" key="1">
    <citation type="submission" date="2020-07" db="EMBL/GenBank/DDBJ databases">
        <title>Sequencing the genomes of 1000 actinobacteria strains.</title>
        <authorList>
            <person name="Klenk H.-P."/>
        </authorList>
    </citation>
    <scope>NUCLEOTIDE SEQUENCE [LARGE SCALE GENOMIC DNA]</scope>
    <source>
        <strain evidence="6 7">DSM 8598</strain>
    </source>
</reference>
<dbReference type="Proteomes" id="UP000549066">
    <property type="component" value="Unassembled WGS sequence"/>
</dbReference>
<sequence length="248" mass="26383">MADDTVGPELPRAIALAWGAVPSPQRGPKREFSLEQVLDAAVMLADADGIDAVTMPAVAKALGLTAMSLYRYVSSKETLLLLLQERGMGLPPESIAGAEGWRAGLEAYAEASGAVYRRHPWMLDIPITGVASTPNNLAWLEAGLTALADTALSRQERVAVVLQVSGHARFRALVERGYADRADDAGEHLSDIVVSEARLLGRLVAEDRFPELHATLGSGALVDPAFDNFDFGLARLLDGVAHHLDPAA</sequence>
<dbReference type="EMBL" id="JACCFI010000001">
    <property type="protein sequence ID" value="NYG21917.1"/>
    <property type="molecule type" value="Genomic_DNA"/>
</dbReference>
<evidence type="ECO:0000256" key="3">
    <source>
        <dbReference type="ARBA" id="ARBA00023163"/>
    </source>
</evidence>
<keyword evidence="2 4" id="KW-0238">DNA-binding</keyword>
<dbReference type="PANTHER" id="PTHR30055:SF151">
    <property type="entry name" value="TRANSCRIPTIONAL REGULATORY PROTEIN"/>
    <property type="match status" value="1"/>
</dbReference>
<accession>A0A852WW99</accession>
<dbReference type="AlphaFoldDB" id="A0A852WW99"/>
<keyword evidence="3" id="KW-0804">Transcription</keyword>
<dbReference type="PANTHER" id="PTHR30055">
    <property type="entry name" value="HTH-TYPE TRANSCRIPTIONAL REGULATOR RUTR"/>
    <property type="match status" value="1"/>
</dbReference>
<feature type="domain" description="HTH tetR-type" evidence="5">
    <location>
        <begin position="31"/>
        <end position="91"/>
    </location>
</feature>
<evidence type="ECO:0000256" key="1">
    <source>
        <dbReference type="ARBA" id="ARBA00023015"/>
    </source>
</evidence>
<dbReference type="SUPFAM" id="SSF48498">
    <property type="entry name" value="Tetracyclin repressor-like, C-terminal domain"/>
    <property type="match status" value="1"/>
</dbReference>
<dbReference type="InterPro" id="IPR001647">
    <property type="entry name" value="HTH_TetR"/>
</dbReference>
<keyword evidence="1" id="KW-0805">Transcription regulation</keyword>
<dbReference type="Pfam" id="PF02909">
    <property type="entry name" value="TetR_C_1"/>
    <property type="match status" value="1"/>
</dbReference>
<dbReference type="InterPro" id="IPR009057">
    <property type="entry name" value="Homeodomain-like_sf"/>
</dbReference>
<comment type="caution">
    <text evidence="6">The sequence shown here is derived from an EMBL/GenBank/DDBJ whole genome shotgun (WGS) entry which is preliminary data.</text>
</comment>
<organism evidence="6 7">
    <name type="scientific">Agromyces hippuratus</name>
    <dbReference type="NCBI Taxonomy" id="286438"/>
    <lineage>
        <taxon>Bacteria</taxon>
        <taxon>Bacillati</taxon>
        <taxon>Actinomycetota</taxon>
        <taxon>Actinomycetes</taxon>
        <taxon>Micrococcales</taxon>
        <taxon>Microbacteriaceae</taxon>
        <taxon>Agromyces</taxon>
    </lineage>
</organism>
<dbReference type="Gene3D" id="1.10.357.10">
    <property type="entry name" value="Tetracycline Repressor, domain 2"/>
    <property type="match status" value="1"/>
</dbReference>
<feature type="DNA-binding region" description="H-T-H motif" evidence="4">
    <location>
        <begin position="54"/>
        <end position="73"/>
    </location>
</feature>
<proteinExistence type="predicted"/>
<dbReference type="InterPro" id="IPR004111">
    <property type="entry name" value="Repressor_TetR_C"/>
</dbReference>
<evidence type="ECO:0000259" key="5">
    <source>
        <dbReference type="PROSITE" id="PS50977"/>
    </source>
</evidence>
<dbReference type="InterPro" id="IPR050109">
    <property type="entry name" value="HTH-type_TetR-like_transc_reg"/>
</dbReference>
<dbReference type="SUPFAM" id="SSF46689">
    <property type="entry name" value="Homeodomain-like"/>
    <property type="match status" value="1"/>
</dbReference>
<dbReference type="InterPro" id="IPR036271">
    <property type="entry name" value="Tet_transcr_reg_TetR-rel_C_sf"/>
</dbReference>
<evidence type="ECO:0000256" key="2">
    <source>
        <dbReference type="ARBA" id="ARBA00023125"/>
    </source>
</evidence>
<dbReference type="PROSITE" id="PS50977">
    <property type="entry name" value="HTH_TETR_2"/>
    <property type="match status" value="1"/>
</dbReference>
<keyword evidence="7" id="KW-1185">Reference proteome</keyword>
<dbReference type="PRINTS" id="PR00455">
    <property type="entry name" value="HTHTETR"/>
</dbReference>
<name>A0A852WW99_9MICO</name>
<evidence type="ECO:0000256" key="4">
    <source>
        <dbReference type="PROSITE-ProRule" id="PRU00335"/>
    </source>
</evidence>
<dbReference type="Gene3D" id="1.10.10.60">
    <property type="entry name" value="Homeodomain-like"/>
    <property type="match status" value="1"/>
</dbReference>
<dbReference type="Pfam" id="PF00440">
    <property type="entry name" value="TetR_N"/>
    <property type="match status" value="1"/>
</dbReference>
<evidence type="ECO:0000313" key="7">
    <source>
        <dbReference type="Proteomes" id="UP000549066"/>
    </source>
</evidence>